<dbReference type="PANTHER" id="PTHR43353">
    <property type="entry name" value="SUCCINATE-SEMIALDEHYDE DEHYDROGENASE, MITOCHONDRIAL"/>
    <property type="match status" value="1"/>
</dbReference>
<dbReference type="PROSITE" id="PS00687">
    <property type="entry name" value="ALDEHYDE_DEHYDR_GLU"/>
    <property type="match status" value="1"/>
</dbReference>
<sequence>MKTYRQFINGSLTDSHSSDWIEVENPYTGEIISCVPKGDDVDAYAALEAAKKSQAAWAAQPAAQRAGYLRQMAALIRTNRLELARTLASEQAKILPLAQVEIDFTADYFEYYAGWARIYEGEIIQSDRSNENIFLFRKPIGVVVGICPWNFPFFVMARKVAPALLTGCTIVLKPSSLTPNTTFEFAKLVATLGLPRGVVNFVSGSGKTLGNTLVKSPLTDMVTLTGSVDAGIEIIKATADNVTKVSLELGGKAPAIVFEDADLDLAVKGIVDSRVIYSGQVCNCAERAYVHKNVYDRFIEKFTKAMQAVTYGDPFANPAPDMSSQIDRAQQEKIDAIVVRARAAGAEALTGGKKADTPTGYFYEPTVLVNCRQDMEIVQKEVFGPVIPVLPFSEYEEAIALANDCEYGLTSSVFTTNINTTMQAIKDLKFGETYVNREHFEGMQGFHAGWRKSGIGGADGKHGLMEYLQSQVAYIRF</sequence>
<dbReference type="GO" id="GO:0008911">
    <property type="term" value="F:lactaldehyde dehydrogenase (NAD+) activity"/>
    <property type="evidence" value="ECO:0007669"/>
    <property type="project" value="UniProtKB-EC"/>
</dbReference>
<dbReference type="Gene3D" id="3.40.309.10">
    <property type="entry name" value="Aldehyde Dehydrogenase, Chain A, domain 2"/>
    <property type="match status" value="1"/>
</dbReference>
<gene>
    <name evidence="4" type="ORF">EZS27_006340</name>
</gene>
<feature type="domain" description="Aldehyde dehydrogenase" evidence="3">
    <location>
        <begin position="14"/>
        <end position="471"/>
    </location>
</feature>
<dbReference type="InterPro" id="IPR050740">
    <property type="entry name" value="Aldehyde_DH_Superfamily"/>
</dbReference>
<evidence type="ECO:0000259" key="3">
    <source>
        <dbReference type="Pfam" id="PF00171"/>
    </source>
</evidence>
<comment type="caution">
    <text evidence="4">The sequence shown here is derived from an EMBL/GenBank/DDBJ whole genome shotgun (WGS) entry which is preliminary data.</text>
</comment>
<protein>
    <submittedName>
        <fullName evidence="4">Lactaldehyde dehydrogenase</fullName>
        <ecNumber evidence="4">1.2.1.22</ecNumber>
    </submittedName>
</protein>
<name>A0A5J4SJP6_9ZZZZ</name>
<dbReference type="EMBL" id="SNRY01000142">
    <property type="protein sequence ID" value="KAA6346118.1"/>
    <property type="molecule type" value="Genomic_DNA"/>
</dbReference>
<dbReference type="CDD" id="cd07088">
    <property type="entry name" value="ALDH_LactADH-AldA"/>
    <property type="match status" value="1"/>
</dbReference>
<dbReference type="GO" id="GO:0004777">
    <property type="term" value="F:succinate-semialdehyde dehydrogenase (NAD+) activity"/>
    <property type="evidence" value="ECO:0007669"/>
    <property type="project" value="TreeGrafter"/>
</dbReference>
<comment type="similarity">
    <text evidence="1">Belongs to the aldehyde dehydrogenase family.</text>
</comment>
<dbReference type="InterPro" id="IPR029510">
    <property type="entry name" value="Ald_DH_CS_GLU"/>
</dbReference>
<dbReference type="InterPro" id="IPR016163">
    <property type="entry name" value="Ald_DH_C"/>
</dbReference>
<dbReference type="AlphaFoldDB" id="A0A5J4SJP6"/>
<accession>A0A5J4SJP6</accession>
<dbReference type="PANTHER" id="PTHR43353:SF5">
    <property type="entry name" value="SUCCINATE-SEMIALDEHYDE DEHYDROGENASE, MITOCHONDRIAL"/>
    <property type="match status" value="1"/>
</dbReference>
<dbReference type="InterPro" id="IPR016160">
    <property type="entry name" value="Ald_DH_CS_CYS"/>
</dbReference>
<dbReference type="Pfam" id="PF00171">
    <property type="entry name" value="Aldedh"/>
    <property type="match status" value="1"/>
</dbReference>
<dbReference type="GO" id="GO:0005829">
    <property type="term" value="C:cytosol"/>
    <property type="evidence" value="ECO:0007669"/>
    <property type="project" value="TreeGrafter"/>
</dbReference>
<evidence type="ECO:0000256" key="2">
    <source>
        <dbReference type="ARBA" id="ARBA00023002"/>
    </source>
</evidence>
<dbReference type="PROSITE" id="PS00070">
    <property type="entry name" value="ALDEHYDE_DEHYDR_CYS"/>
    <property type="match status" value="1"/>
</dbReference>
<dbReference type="FunFam" id="3.40.605.10:FF:000007">
    <property type="entry name" value="NAD/NADP-dependent betaine aldehyde dehydrogenase"/>
    <property type="match status" value="1"/>
</dbReference>
<dbReference type="SUPFAM" id="SSF53720">
    <property type="entry name" value="ALDH-like"/>
    <property type="match status" value="1"/>
</dbReference>
<organism evidence="4">
    <name type="scientific">termite gut metagenome</name>
    <dbReference type="NCBI Taxonomy" id="433724"/>
    <lineage>
        <taxon>unclassified sequences</taxon>
        <taxon>metagenomes</taxon>
        <taxon>organismal metagenomes</taxon>
    </lineage>
</organism>
<dbReference type="Gene3D" id="3.40.605.10">
    <property type="entry name" value="Aldehyde Dehydrogenase, Chain A, domain 1"/>
    <property type="match status" value="1"/>
</dbReference>
<dbReference type="InterPro" id="IPR016161">
    <property type="entry name" value="Ald_DH/histidinol_DH"/>
</dbReference>
<dbReference type="FunFam" id="3.40.309.10:FF:000009">
    <property type="entry name" value="Aldehyde dehydrogenase A"/>
    <property type="match status" value="1"/>
</dbReference>
<keyword evidence="2 4" id="KW-0560">Oxidoreductase</keyword>
<evidence type="ECO:0000256" key="1">
    <source>
        <dbReference type="ARBA" id="ARBA00009986"/>
    </source>
</evidence>
<dbReference type="InterPro" id="IPR015590">
    <property type="entry name" value="Aldehyde_DH_dom"/>
</dbReference>
<reference evidence="4" key="1">
    <citation type="submission" date="2019-03" db="EMBL/GenBank/DDBJ databases">
        <title>Single cell metagenomics reveals metabolic interactions within the superorganism composed of flagellate Streblomastix strix and complex community of Bacteroidetes bacteria on its surface.</title>
        <authorList>
            <person name="Treitli S.C."/>
            <person name="Kolisko M."/>
            <person name="Husnik F."/>
            <person name="Keeling P."/>
            <person name="Hampl V."/>
        </authorList>
    </citation>
    <scope>NUCLEOTIDE SEQUENCE</scope>
    <source>
        <strain evidence="4">STM</strain>
    </source>
</reference>
<dbReference type="GO" id="GO:0009450">
    <property type="term" value="P:gamma-aminobutyric acid catabolic process"/>
    <property type="evidence" value="ECO:0007669"/>
    <property type="project" value="TreeGrafter"/>
</dbReference>
<dbReference type="InterPro" id="IPR016162">
    <property type="entry name" value="Ald_DH_N"/>
</dbReference>
<dbReference type="EC" id="1.2.1.22" evidence="4"/>
<evidence type="ECO:0000313" key="4">
    <source>
        <dbReference type="EMBL" id="KAA6346118.1"/>
    </source>
</evidence>
<dbReference type="NCBIfam" id="NF007497">
    <property type="entry name" value="PRK10090.1"/>
    <property type="match status" value="1"/>
</dbReference>
<proteinExistence type="inferred from homology"/>